<evidence type="ECO:0000313" key="6">
    <source>
        <dbReference type="Proteomes" id="UP000078558"/>
    </source>
</evidence>
<dbReference type="SUPFAM" id="SSF53335">
    <property type="entry name" value="S-adenosyl-L-methionine-dependent methyltransferases"/>
    <property type="match status" value="1"/>
</dbReference>
<dbReference type="PANTHER" id="PTHR43464">
    <property type="entry name" value="METHYLTRANSFERASE"/>
    <property type="match status" value="1"/>
</dbReference>
<dbReference type="EMBL" id="LT907988">
    <property type="protein sequence ID" value="SOE51600.1"/>
    <property type="molecule type" value="Genomic_DNA"/>
</dbReference>
<protein>
    <submittedName>
        <fullName evidence="4">Methyltransferase type 12</fullName>
    </submittedName>
</protein>
<evidence type="ECO:0000313" key="5">
    <source>
        <dbReference type="EMBL" id="SOE51600.1"/>
    </source>
</evidence>
<keyword evidence="1 4" id="KW-0489">Methyltransferase</keyword>
<keyword evidence="2 4" id="KW-0808">Transferase</keyword>
<organism evidence="4 6">
    <name type="scientific">Orrella dioscoreae</name>
    <dbReference type="NCBI Taxonomy" id="1851544"/>
    <lineage>
        <taxon>Bacteria</taxon>
        <taxon>Pseudomonadati</taxon>
        <taxon>Pseudomonadota</taxon>
        <taxon>Betaproteobacteria</taxon>
        <taxon>Burkholderiales</taxon>
        <taxon>Alcaligenaceae</taxon>
        <taxon>Orrella</taxon>
    </lineage>
</organism>
<dbReference type="KEGG" id="odi:ODI_R3557"/>
<reference evidence="4 6" key="1">
    <citation type="submission" date="2016-06" db="EMBL/GenBank/DDBJ databases">
        <authorList>
            <person name="Kjaerup R.B."/>
            <person name="Dalgaard T.S."/>
            <person name="Juul-Madsen H.R."/>
        </authorList>
    </citation>
    <scope>NUCLEOTIDE SEQUENCE [LARGE SCALE GENOMIC DNA]</scope>
    <source>
        <strain evidence="4">Orrdi1</strain>
    </source>
</reference>
<evidence type="ECO:0000313" key="4">
    <source>
        <dbReference type="EMBL" id="SBT23572.1"/>
    </source>
</evidence>
<dbReference type="EMBL" id="FLRC01000001">
    <property type="protein sequence ID" value="SBT23572.1"/>
    <property type="molecule type" value="Genomic_DNA"/>
</dbReference>
<dbReference type="Pfam" id="PF05401">
    <property type="entry name" value="NodS"/>
    <property type="match status" value="1"/>
</dbReference>
<sequence length="200" mass="22273">MSARQDYFEQLYQDRADPWQVRSSWYEQRKRAVLLAALRQESYRSAFEPGCGTGELTAALAPRCASVLACDIAPRAVALASARTAAWPHVQVQALSLPAQWPASTRDAYDLIVVSELAYYLEAADLARFVRLCVASLAPAGELVVCHWRHDFHDRLHSTDTIHAAYDGQPTLARLGRHEDPDFLLQAWRRGPACPAKEAA</sequence>
<evidence type="ECO:0000256" key="2">
    <source>
        <dbReference type="ARBA" id="ARBA00022679"/>
    </source>
</evidence>
<dbReference type="Proteomes" id="UP000078558">
    <property type="component" value="Chromosome I"/>
</dbReference>
<proteinExistence type="predicted"/>
<dbReference type="GO" id="GO:0009312">
    <property type="term" value="P:oligosaccharide biosynthetic process"/>
    <property type="evidence" value="ECO:0007669"/>
    <property type="project" value="InterPro"/>
</dbReference>
<dbReference type="AlphaFoldDB" id="A0A1C3JWA0"/>
<dbReference type="Gene3D" id="3.40.50.150">
    <property type="entry name" value="Vaccinia Virus protein VP39"/>
    <property type="match status" value="1"/>
</dbReference>
<dbReference type="PANTHER" id="PTHR43464:SF19">
    <property type="entry name" value="UBIQUINONE BIOSYNTHESIS O-METHYLTRANSFERASE, MITOCHONDRIAL"/>
    <property type="match status" value="1"/>
</dbReference>
<dbReference type="RefSeq" id="WP_067748700.1">
    <property type="nucleotide sequence ID" value="NZ_LT907988.1"/>
</dbReference>
<name>A0A1C3JWA0_9BURK</name>
<evidence type="ECO:0000256" key="1">
    <source>
        <dbReference type="ARBA" id="ARBA00022603"/>
    </source>
</evidence>
<dbReference type="InterPro" id="IPR029063">
    <property type="entry name" value="SAM-dependent_MTases_sf"/>
</dbReference>
<dbReference type="OrthoDB" id="116799at2"/>
<dbReference type="CDD" id="cd02440">
    <property type="entry name" value="AdoMet_MTases"/>
    <property type="match status" value="1"/>
</dbReference>
<dbReference type="STRING" id="1851544.ODI_00108"/>
<accession>A0A1C3JWA0</accession>
<dbReference type="GO" id="GO:0008757">
    <property type="term" value="F:S-adenosylmethionine-dependent methyltransferase activity"/>
    <property type="evidence" value="ECO:0007669"/>
    <property type="project" value="InterPro"/>
</dbReference>
<evidence type="ECO:0000256" key="3">
    <source>
        <dbReference type="ARBA" id="ARBA00022691"/>
    </source>
</evidence>
<reference evidence="5 6" key="2">
    <citation type="submission" date="2017-08" db="EMBL/GenBank/DDBJ databases">
        <authorList>
            <person name="de Groot N.N."/>
        </authorList>
    </citation>
    <scope>NUCLEOTIDE SEQUENCE [LARGE SCALE GENOMIC DNA]</scope>
    <source>
        <strain evidence="5">Orrdi1</strain>
    </source>
</reference>
<keyword evidence="3" id="KW-0949">S-adenosyl-L-methionine</keyword>
<dbReference type="GO" id="GO:0032259">
    <property type="term" value="P:methylation"/>
    <property type="evidence" value="ECO:0007669"/>
    <property type="project" value="UniProtKB-KW"/>
</dbReference>
<dbReference type="InterPro" id="IPR008715">
    <property type="entry name" value="SAM-MeTfrase_NodS-like"/>
</dbReference>
<gene>
    <name evidence="4" type="ORF">ODI_00108</name>
    <name evidence="5" type="ORF">ODI_R3557</name>
</gene>
<keyword evidence="6" id="KW-1185">Reference proteome</keyword>